<keyword evidence="6" id="KW-1185">Reference proteome</keyword>
<dbReference type="NCBIfam" id="NF008607">
    <property type="entry name" value="PRK11579.1"/>
    <property type="match status" value="1"/>
</dbReference>
<dbReference type="InterPro" id="IPR036291">
    <property type="entry name" value="NAD(P)-bd_dom_sf"/>
</dbReference>
<dbReference type="PANTHER" id="PTHR43708:SF5">
    <property type="entry name" value="CONSERVED EXPRESSED OXIDOREDUCTASE (EUROFUNG)-RELATED"/>
    <property type="match status" value="1"/>
</dbReference>
<dbReference type="Pfam" id="PF02894">
    <property type="entry name" value="GFO_IDH_MocA_C"/>
    <property type="match status" value="1"/>
</dbReference>
<evidence type="ECO:0000313" key="5">
    <source>
        <dbReference type="EMBL" id="PAX07767.1"/>
    </source>
</evidence>
<evidence type="ECO:0000256" key="1">
    <source>
        <dbReference type="ARBA" id="ARBA00010928"/>
    </source>
</evidence>
<dbReference type="Gene3D" id="3.30.360.10">
    <property type="entry name" value="Dihydrodipicolinate Reductase, domain 2"/>
    <property type="match status" value="1"/>
</dbReference>
<dbReference type="GO" id="GO:0000166">
    <property type="term" value="F:nucleotide binding"/>
    <property type="evidence" value="ECO:0007669"/>
    <property type="project" value="InterPro"/>
</dbReference>
<dbReference type="InterPro" id="IPR004104">
    <property type="entry name" value="Gfo/Idh/MocA-like_OxRdtase_C"/>
</dbReference>
<name>A0A2A2SET0_9SPHN</name>
<dbReference type="SUPFAM" id="SSF51735">
    <property type="entry name" value="NAD(P)-binding Rossmann-fold domains"/>
    <property type="match status" value="1"/>
</dbReference>
<dbReference type="GO" id="GO:0016491">
    <property type="term" value="F:oxidoreductase activity"/>
    <property type="evidence" value="ECO:0007669"/>
    <property type="project" value="UniProtKB-KW"/>
</dbReference>
<dbReference type="EMBL" id="NSLI01000003">
    <property type="protein sequence ID" value="PAX07767.1"/>
    <property type="molecule type" value="Genomic_DNA"/>
</dbReference>
<keyword evidence="2" id="KW-0560">Oxidoreductase</keyword>
<comment type="caution">
    <text evidence="5">The sequence shown here is derived from an EMBL/GenBank/DDBJ whole genome shotgun (WGS) entry which is preliminary data.</text>
</comment>
<dbReference type="AlphaFoldDB" id="A0A2A2SET0"/>
<feature type="domain" description="Gfo/Idh/MocA-like oxidoreductase N-terminal" evidence="3">
    <location>
        <begin position="2"/>
        <end position="119"/>
    </location>
</feature>
<evidence type="ECO:0000259" key="4">
    <source>
        <dbReference type="Pfam" id="PF02894"/>
    </source>
</evidence>
<gene>
    <name evidence="5" type="ORF">CKY28_09030</name>
</gene>
<dbReference type="OrthoDB" id="9792935at2"/>
<dbReference type="PANTHER" id="PTHR43708">
    <property type="entry name" value="CONSERVED EXPRESSED OXIDOREDUCTASE (EUROFUNG)"/>
    <property type="match status" value="1"/>
</dbReference>
<dbReference type="InterPro" id="IPR000683">
    <property type="entry name" value="Gfo/Idh/MocA-like_OxRdtase_N"/>
</dbReference>
<evidence type="ECO:0000313" key="6">
    <source>
        <dbReference type="Proteomes" id="UP000218151"/>
    </source>
</evidence>
<reference evidence="6" key="1">
    <citation type="submission" date="2017-09" db="EMBL/GenBank/DDBJ databases">
        <authorList>
            <person name="Feng G."/>
            <person name="Zhu H."/>
        </authorList>
    </citation>
    <scope>NUCLEOTIDE SEQUENCE [LARGE SCALE GENOMIC DNA]</scope>
    <source>
        <strain evidence="6">1PNM-20</strain>
    </source>
</reference>
<evidence type="ECO:0000256" key="2">
    <source>
        <dbReference type="ARBA" id="ARBA00023002"/>
    </source>
</evidence>
<sequence>MIRVGLIGYGLAGSAFHAPLVAAEPRMRLAAVASSRPDAVRAALPDVAVVADADALVADPSVDLVVVATPNQLHAPLARATLETGKHVVVDKPFVTDPAEGEALIDLARERGRVLSVFHNRRWDGDFLTVEKLVRAGVLGDVMLAEFCWDRFRPDIKRGWREQPGDGAGLLADLGPHLVDQAFRLFGPPQAVRGDVAAQRGQAAVDDWFDLTLFYGRTRVRLSASTLVADPRPRFALHGTKGGFVKYGIDPQEARLRAGGSISAPGFGEDGDDLRGRLTIGDAAPERVPTERGDWRRFYAGVADAILDGAPPPVDPAEALAGLRLLELARRSAAEGRTLPLG</sequence>
<evidence type="ECO:0000259" key="3">
    <source>
        <dbReference type="Pfam" id="PF01408"/>
    </source>
</evidence>
<feature type="domain" description="Gfo/Idh/MocA-like oxidoreductase C-terminal" evidence="4">
    <location>
        <begin position="132"/>
        <end position="341"/>
    </location>
</feature>
<dbReference type="Pfam" id="PF01408">
    <property type="entry name" value="GFO_IDH_MocA"/>
    <property type="match status" value="1"/>
</dbReference>
<protein>
    <submittedName>
        <fullName evidence="5">Oxidoreductase</fullName>
    </submittedName>
</protein>
<proteinExistence type="inferred from homology"/>
<dbReference type="Proteomes" id="UP000218151">
    <property type="component" value="Unassembled WGS sequence"/>
</dbReference>
<dbReference type="RefSeq" id="WP_095998010.1">
    <property type="nucleotide sequence ID" value="NZ_NSLI01000003.1"/>
</dbReference>
<organism evidence="5 6">
    <name type="scientific">Sphingomonas lenta</name>
    <dbReference type="NCBI Taxonomy" id="1141887"/>
    <lineage>
        <taxon>Bacteria</taxon>
        <taxon>Pseudomonadati</taxon>
        <taxon>Pseudomonadota</taxon>
        <taxon>Alphaproteobacteria</taxon>
        <taxon>Sphingomonadales</taxon>
        <taxon>Sphingomonadaceae</taxon>
        <taxon>Sphingomonas</taxon>
    </lineage>
</organism>
<dbReference type="InterPro" id="IPR051317">
    <property type="entry name" value="Gfo/Idh/MocA_oxidoreduct"/>
</dbReference>
<dbReference type="Gene3D" id="3.40.50.720">
    <property type="entry name" value="NAD(P)-binding Rossmann-like Domain"/>
    <property type="match status" value="1"/>
</dbReference>
<comment type="similarity">
    <text evidence="1">Belongs to the Gfo/Idh/MocA family.</text>
</comment>
<accession>A0A2A2SET0</accession>